<dbReference type="PANTHER" id="PTHR35041">
    <property type="entry name" value="MEDIATOR OF RNA POLYMERASE II TRANSCRIPTION SUBUNIT 1"/>
    <property type="match status" value="1"/>
</dbReference>
<evidence type="ECO:0000256" key="1">
    <source>
        <dbReference type="SAM" id="Phobius"/>
    </source>
</evidence>
<keyword evidence="3" id="KW-1185">Reference proteome</keyword>
<feature type="transmembrane region" description="Helical" evidence="1">
    <location>
        <begin position="546"/>
        <end position="567"/>
    </location>
</feature>
<dbReference type="PANTHER" id="PTHR35041:SF3">
    <property type="entry name" value="FORMYLMETHIONINE DEFORMYLASE-LIKE PROTEIN"/>
    <property type="match status" value="1"/>
</dbReference>
<keyword evidence="1" id="KW-1133">Transmembrane helix</keyword>
<dbReference type="EMBL" id="JAADYS010001693">
    <property type="protein sequence ID" value="KAF4461572.1"/>
    <property type="molecule type" value="Genomic_DNA"/>
</dbReference>
<feature type="transmembrane region" description="Helical" evidence="1">
    <location>
        <begin position="87"/>
        <end position="108"/>
    </location>
</feature>
<dbReference type="OrthoDB" id="5340195at2759"/>
<dbReference type="Proteomes" id="UP000554235">
    <property type="component" value="Unassembled WGS sequence"/>
</dbReference>
<evidence type="ECO:0000313" key="3">
    <source>
        <dbReference type="Proteomes" id="UP000554235"/>
    </source>
</evidence>
<sequence>MEGPYIQLSPIQNESRVRDNEPILATGEARPQSPSEHQTNTDARAAGLMPNSTELDAGSKKSHPVACIKLAVEWIYNTWFAYKRKPWSMYLFLVTGTLFAVAHHLFYLKLQGKEAKNQSLMLRYGTILAFCAKASFGTAVTLAFQQRAWLVVRHKIVRLETVDSIFTANSDLASLLSWKAIKKAKVATCLAVYCWVTPLVVVLTSETLSAVAGAKEEDGFCSSVRTLNFTHEALNDFREPLRINGRIECFVAPGYKCQELASGVGSQVKKLGDSMAPFNTSIIAPEGNYTYIVLADKGDYSDQQILSSAAGIPKQDPPYPKNLGAFRTEPVIWVGYAIVDNYSIWQPLDPTTEEYKNAYTPVIFGCEHYEVNYTVQFNYTRGVQSYDIKHRKYLRKVIDTTYTPEKDPDKRLLDRTQAVPKDNYVFPSDTGKYRLTAAYHTIGRVFRSYLNGTIELPNIVAETEVLTTTLITQPNYLAVKNLQRGIQKLYDDIIISFFSEPSFRVVSWASNGEPSGDIQGGPSISYPCIRQRLTTFFAYNRAQLPIVYAVSISLALVGVLLGVHAAWGDGVMRDMKPSSIIEATRASSLGKLQPSGDEDHRKLKVGYGLVQNQAGGSVYSFGLEGDVMQEPRQV</sequence>
<accession>A0A8H4L271</accession>
<protein>
    <submittedName>
        <fullName evidence="2">Uncharacterized protein</fullName>
    </submittedName>
</protein>
<comment type="caution">
    <text evidence="2">The sequence shown here is derived from an EMBL/GenBank/DDBJ whole genome shotgun (WGS) entry which is preliminary data.</text>
</comment>
<keyword evidence="1" id="KW-0472">Membrane</keyword>
<dbReference type="AlphaFoldDB" id="A0A8H4L271"/>
<organism evidence="2 3">
    <name type="scientific">Fusarium albosuccineum</name>
    <dbReference type="NCBI Taxonomy" id="1237068"/>
    <lineage>
        <taxon>Eukaryota</taxon>
        <taxon>Fungi</taxon>
        <taxon>Dikarya</taxon>
        <taxon>Ascomycota</taxon>
        <taxon>Pezizomycotina</taxon>
        <taxon>Sordariomycetes</taxon>
        <taxon>Hypocreomycetidae</taxon>
        <taxon>Hypocreales</taxon>
        <taxon>Nectriaceae</taxon>
        <taxon>Fusarium</taxon>
        <taxon>Fusarium decemcellulare species complex</taxon>
    </lineage>
</organism>
<name>A0A8H4L271_9HYPO</name>
<gene>
    <name evidence="2" type="ORF">FALBO_11628</name>
</gene>
<proteinExistence type="predicted"/>
<feature type="transmembrane region" description="Helical" evidence="1">
    <location>
        <begin position="120"/>
        <end position="144"/>
    </location>
</feature>
<evidence type="ECO:0000313" key="2">
    <source>
        <dbReference type="EMBL" id="KAF4461572.1"/>
    </source>
</evidence>
<keyword evidence="1" id="KW-0812">Transmembrane</keyword>
<reference evidence="2 3" key="1">
    <citation type="submission" date="2020-01" db="EMBL/GenBank/DDBJ databases">
        <title>Identification and distribution of gene clusters putatively required for synthesis of sphingolipid metabolism inhibitors in phylogenetically diverse species of the filamentous fungus Fusarium.</title>
        <authorList>
            <person name="Kim H.-S."/>
            <person name="Busman M."/>
            <person name="Brown D.W."/>
            <person name="Divon H."/>
            <person name="Uhlig S."/>
            <person name="Proctor R.H."/>
        </authorList>
    </citation>
    <scope>NUCLEOTIDE SEQUENCE [LARGE SCALE GENOMIC DNA]</scope>
    <source>
        <strain evidence="2 3">NRRL 20459</strain>
    </source>
</reference>